<dbReference type="EMBL" id="CP034235">
    <property type="protein sequence ID" value="QGQ99754.1"/>
    <property type="molecule type" value="Genomic_DNA"/>
</dbReference>
<reference evidence="3" key="1">
    <citation type="submission" date="2018-11" db="EMBL/GenBank/DDBJ databases">
        <title>Complete genome sequence of Paenibacillus sp. ML311-T8.</title>
        <authorList>
            <person name="Nam Y.-D."/>
            <person name="Kang J."/>
            <person name="Chung W.-H."/>
            <person name="Park Y.S."/>
        </authorList>
    </citation>
    <scope>NUCLEOTIDE SEQUENCE [LARGE SCALE GENOMIC DNA]</scope>
    <source>
        <strain evidence="3">ML311-T8</strain>
    </source>
</reference>
<accession>A0A6B8RVF9</accession>
<dbReference type="KEGG" id="ppsc:EHS13_35275"/>
<protein>
    <recommendedName>
        <fullName evidence="1">Glycosyl hydrolase family 36 N-terminal domain-containing protein</fullName>
    </recommendedName>
</protein>
<gene>
    <name evidence="2" type="ORF">EHS13_35275</name>
</gene>
<keyword evidence="3" id="KW-1185">Reference proteome</keyword>
<sequence length="206" mass="24046">MFYDDSKQQWIIRNQYFDYRIGLKNNQCHHIGFLPVGLWTDDLVDQIMELDLQPEAEVHIYRENRAQHHGLRWIGCSASQRAEYQSFQIVAGENEQELVITTLDVRSQLQINYHYRIYEHSPALTRFVSLVNLSEVPISIEHLGSFSLHGMPFFNKAEFGEQIMIHSFPSSWYWEGQKKSVSAEEAGLFSAFNLASRIYHSFGRAL</sequence>
<evidence type="ECO:0000313" key="2">
    <source>
        <dbReference type="EMBL" id="QGQ99754.1"/>
    </source>
</evidence>
<dbReference type="InterPro" id="IPR031704">
    <property type="entry name" value="Glyco_hydro_36_N"/>
</dbReference>
<organism evidence="2 3">
    <name type="scientific">Paenibacillus psychroresistens</name>
    <dbReference type="NCBI Taxonomy" id="1778678"/>
    <lineage>
        <taxon>Bacteria</taxon>
        <taxon>Bacillati</taxon>
        <taxon>Bacillota</taxon>
        <taxon>Bacilli</taxon>
        <taxon>Bacillales</taxon>
        <taxon>Paenibacillaceae</taxon>
        <taxon>Paenibacillus</taxon>
    </lineage>
</organism>
<dbReference type="Proteomes" id="UP000426246">
    <property type="component" value="Chromosome"/>
</dbReference>
<proteinExistence type="predicted"/>
<dbReference type="Gene3D" id="2.70.98.60">
    <property type="entry name" value="alpha-galactosidase from lactobacil brevis"/>
    <property type="match status" value="1"/>
</dbReference>
<dbReference type="RefSeq" id="WP_155704948.1">
    <property type="nucleotide sequence ID" value="NZ_CP034235.1"/>
</dbReference>
<name>A0A6B8RVF9_9BACL</name>
<evidence type="ECO:0000313" key="3">
    <source>
        <dbReference type="Proteomes" id="UP000426246"/>
    </source>
</evidence>
<feature type="domain" description="Glycosyl hydrolase family 36 N-terminal" evidence="1">
    <location>
        <begin position="75"/>
        <end position="148"/>
    </location>
</feature>
<dbReference type="AlphaFoldDB" id="A0A6B8RVF9"/>
<dbReference type="Pfam" id="PF16875">
    <property type="entry name" value="Glyco_hydro_36N"/>
    <property type="match status" value="1"/>
</dbReference>
<dbReference type="InterPro" id="IPR038417">
    <property type="entry name" value="Alpga-gal_N_sf"/>
</dbReference>
<evidence type="ECO:0000259" key="1">
    <source>
        <dbReference type="Pfam" id="PF16875"/>
    </source>
</evidence>